<dbReference type="EMBL" id="KE124590">
    <property type="protein sequence ID" value="EWC76295.1"/>
    <property type="molecule type" value="Genomic_DNA"/>
</dbReference>
<protein>
    <submittedName>
        <fullName evidence="1">Uncharacterized protein</fullName>
    </submittedName>
</protein>
<dbReference type="AlphaFoldDB" id="W7JBT5"/>
<sequence length="102" mass="12209">MTKYNLIFKKNWFAKSIFGTVGFFVLLDQLARYQYNIPEYRNPNLTMWSWWLEKVNLKSNGRIIYNLKKIYNNLKAIKNTIKNTEDDTEKNILALVKGKKNK</sequence>
<proteinExistence type="predicted"/>
<accession>W7JBT5</accession>
<gene>
    <name evidence="1" type="ORF">C923_03032</name>
</gene>
<evidence type="ECO:0000313" key="2">
    <source>
        <dbReference type="Proteomes" id="UP000030697"/>
    </source>
</evidence>
<dbReference type="OrthoDB" id="390041at2759"/>
<organism evidence="1 2">
    <name type="scientific">Plasmodium falciparum UGT5.1</name>
    <dbReference type="NCBI Taxonomy" id="1237627"/>
    <lineage>
        <taxon>Eukaryota</taxon>
        <taxon>Sar</taxon>
        <taxon>Alveolata</taxon>
        <taxon>Apicomplexa</taxon>
        <taxon>Aconoidasida</taxon>
        <taxon>Haemosporida</taxon>
        <taxon>Plasmodiidae</taxon>
        <taxon>Plasmodium</taxon>
        <taxon>Plasmodium (Laverania)</taxon>
    </lineage>
</organism>
<reference evidence="1 2" key="1">
    <citation type="submission" date="2013-02" db="EMBL/GenBank/DDBJ databases">
        <title>The Genome Sequence of Plasmodium falciparum UGT5.1.</title>
        <authorList>
            <consortium name="The Broad Institute Genome Sequencing Platform"/>
            <consortium name="The Broad Institute Genome Sequencing Center for Infectious Disease"/>
            <person name="Neafsey D."/>
            <person name="Cheeseman I."/>
            <person name="Volkman S."/>
            <person name="Adams J."/>
            <person name="Walker B."/>
            <person name="Young S.K."/>
            <person name="Zeng Q."/>
            <person name="Gargeya S."/>
            <person name="Fitzgerald M."/>
            <person name="Haas B."/>
            <person name="Abouelleil A."/>
            <person name="Alvarado L."/>
            <person name="Arachchi H.M."/>
            <person name="Berlin A.M."/>
            <person name="Chapman S.B."/>
            <person name="Dewar J."/>
            <person name="Goldberg J."/>
            <person name="Griggs A."/>
            <person name="Gujja S."/>
            <person name="Hansen M."/>
            <person name="Howarth C."/>
            <person name="Imamovic A."/>
            <person name="Larimer J."/>
            <person name="McCowan C."/>
            <person name="Murphy C."/>
            <person name="Neiman D."/>
            <person name="Pearson M."/>
            <person name="Priest M."/>
            <person name="Roberts A."/>
            <person name="Saif S."/>
            <person name="Shea T."/>
            <person name="Sisk P."/>
            <person name="Sykes S."/>
            <person name="Wortman J."/>
            <person name="Nusbaum C."/>
            <person name="Birren B."/>
        </authorList>
    </citation>
    <scope>NUCLEOTIDE SEQUENCE [LARGE SCALE GENOMIC DNA]</scope>
    <source>
        <strain evidence="1 2">UGT5.1</strain>
    </source>
</reference>
<name>W7JBT5_PLAFA</name>
<dbReference type="Proteomes" id="UP000030697">
    <property type="component" value="Unassembled WGS sequence"/>
</dbReference>
<evidence type="ECO:0000313" key="1">
    <source>
        <dbReference type="EMBL" id="EWC76295.1"/>
    </source>
</evidence>